<keyword evidence="3" id="KW-1185">Reference proteome</keyword>
<feature type="transmembrane region" description="Helical" evidence="1">
    <location>
        <begin position="207"/>
        <end position="228"/>
    </location>
</feature>
<comment type="caution">
    <text evidence="2">The sequence shown here is derived from an EMBL/GenBank/DDBJ whole genome shotgun (WGS) entry which is preliminary data.</text>
</comment>
<evidence type="ECO:0000313" key="3">
    <source>
        <dbReference type="Proteomes" id="UP000439986"/>
    </source>
</evidence>
<keyword evidence="1" id="KW-0812">Transmembrane</keyword>
<dbReference type="Proteomes" id="UP000439986">
    <property type="component" value="Unassembled WGS sequence"/>
</dbReference>
<dbReference type="AlphaFoldDB" id="A0A844DDK5"/>
<feature type="transmembrane region" description="Helical" evidence="1">
    <location>
        <begin position="172"/>
        <end position="195"/>
    </location>
</feature>
<evidence type="ECO:0000256" key="1">
    <source>
        <dbReference type="SAM" id="Phobius"/>
    </source>
</evidence>
<keyword evidence="1" id="KW-1133">Transmembrane helix</keyword>
<evidence type="ECO:0000313" key="2">
    <source>
        <dbReference type="EMBL" id="MRW85674.1"/>
    </source>
</evidence>
<proteinExistence type="predicted"/>
<feature type="transmembrane region" description="Helical" evidence="1">
    <location>
        <begin position="20"/>
        <end position="40"/>
    </location>
</feature>
<feature type="transmembrane region" description="Helical" evidence="1">
    <location>
        <begin position="46"/>
        <end position="65"/>
    </location>
</feature>
<dbReference type="EMBL" id="WKJL01000011">
    <property type="protein sequence ID" value="MRW85674.1"/>
    <property type="molecule type" value="Genomic_DNA"/>
</dbReference>
<protein>
    <submittedName>
        <fullName evidence="2">Uncharacterized protein</fullName>
    </submittedName>
</protein>
<sequence>MNIAQFISRWSDSYDREARLYPALLSLLPIGLLVICIFGPHHPLLVTAASALLVCGGPLLVSRFARDLGKSLEERLFDKWGGKPTTIVLRHRDDRVDAVTKQKYHDVLARGVGLKAPTAAEEVNDPATADTFYRAGTAWLIAQTQDVKKHSLVFSENKSYGFQRNLRGLKGIGIFVCLATLCISLFHTFISLKLVPALALDGVDSVTIIDALPTGFSLLMLFCWIFLVTEKSVERAGYFYADRLIRSCGSLKPRTLKKQSEE</sequence>
<organism evidence="2 3">
    <name type="scientific">Duganella aquatilis</name>
    <dbReference type="NCBI Taxonomy" id="2666082"/>
    <lineage>
        <taxon>Bacteria</taxon>
        <taxon>Pseudomonadati</taxon>
        <taxon>Pseudomonadota</taxon>
        <taxon>Betaproteobacteria</taxon>
        <taxon>Burkholderiales</taxon>
        <taxon>Oxalobacteraceae</taxon>
        <taxon>Telluria group</taxon>
        <taxon>Duganella</taxon>
    </lineage>
</organism>
<gene>
    <name evidence="2" type="ORF">GJ698_16460</name>
</gene>
<keyword evidence="1" id="KW-0472">Membrane</keyword>
<reference evidence="2 3" key="1">
    <citation type="submission" date="2019-11" db="EMBL/GenBank/DDBJ databases">
        <title>Novel species isolated from a subtropical stream in China.</title>
        <authorList>
            <person name="Lu H."/>
        </authorList>
    </citation>
    <scope>NUCLEOTIDE SEQUENCE [LARGE SCALE GENOMIC DNA]</scope>
    <source>
        <strain evidence="2 3">FT26W</strain>
    </source>
</reference>
<accession>A0A844DDK5</accession>
<dbReference type="RefSeq" id="WP_154358899.1">
    <property type="nucleotide sequence ID" value="NZ_WKJL01000011.1"/>
</dbReference>
<name>A0A844DDK5_9BURK</name>